<feature type="active site" evidence="5">
    <location>
        <position position="90"/>
    </location>
</feature>
<protein>
    <recommendedName>
        <fullName evidence="7">Calpain catalytic domain-containing protein</fullName>
    </recommendedName>
</protein>
<feature type="active site" evidence="5">
    <location>
        <position position="270"/>
    </location>
</feature>
<feature type="region of interest" description="Disordered" evidence="6">
    <location>
        <begin position="807"/>
        <end position="876"/>
    </location>
</feature>
<dbReference type="PRINTS" id="PR00704">
    <property type="entry name" value="CALPAIN"/>
</dbReference>
<dbReference type="Gene3D" id="3.90.70.10">
    <property type="entry name" value="Cysteine proteinases"/>
    <property type="match status" value="1"/>
</dbReference>
<keyword evidence="9" id="KW-1185">Reference proteome</keyword>
<dbReference type="SUPFAM" id="SSF54001">
    <property type="entry name" value="Cysteine proteinases"/>
    <property type="match status" value="1"/>
</dbReference>
<dbReference type="Pfam" id="PF00648">
    <property type="entry name" value="Peptidase_C2"/>
    <property type="match status" value="1"/>
</dbReference>
<dbReference type="InterPro" id="IPR022684">
    <property type="entry name" value="Calpain_cysteine_protease"/>
</dbReference>
<dbReference type="PANTHER" id="PTHR10183:SF379">
    <property type="entry name" value="CALPAIN-5"/>
    <property type="match status" value="1"/>
</dbReference>
<dbReference type="Proteomes" id="UP001470230">
    <property type="component" value="Unassembled WGS sequence"/>
</dbReference>
<keyword evidence="4 5" id="KW-0788">Thiol protease</keyword>
<evidence type="ECO:0000256" key="3">
    <source>
        <dbReference type="ARBA" id="ARBA00022801"/>
    </source>
</evidence>
<sequence>MSEVDDRTVNLMQTLLKSGDVVENFEKIIEECKAKKVKYVDNDFYPQKNISEQDKTILEEHEWKRIEEQYPNLFDNISPGGVRQGKLGDCYFIASLIYVAHNKELVKYLFHPKSSLELGCVLIYFHFLGERIPVIVDTLIPYPSADSKYVSTEPMFSRPKTNDDSCWFVLVEKAFAKACGGYFFIESGQTHFGNRVLLDQFPVALGEFVEIIQEKTINDNRKIDLNSEIFNELLKLQKKNAMIGTSVSASSFIDATAEEIEKSTGLITEHAYQILDIRDVEKKKFIKVRNPWGRFEWTGPYSNDSEEWTEKLKKELDYSTTGDGSFWMTNDDFLTYFKSAVYSLPKEKGWKEHNVFGKIEGYLDGRSPCNNSKYIGCLPQWSIKFTKKTVVRLSYDVAGPSTFHGLYICKAHGKKIDSLDKEIEIKRTTTNTTTNGIEYIVNDFSEPYTFFLYRPEIEKQPCYYRLLIESPDEDFKVEKFNDNFVSEKWNNVSDKGMFTSPHNDQWDPFTATIKRPLTTCRQWYLRFPDLKKNEEAELRIQLFKNVTEKSSLDIFIAKTTQKVSYAFTNLRYRHLSACAISDYEEFSVTIDNKDAENDEPNQWAFCVYRNKSNEVSQFKFVLWSKKKIEFGLLPEPDPLKNCSYTISGKIQPGKMDGASPYEDGVKNMMQWCLVFKKSPTIIFIEFSVKKSTTAHCVYLEKRDSAGQKMDQFFKGSVHFDFDVQEGCDRDRIMWKIEDSSKPYALCVCREKSEDVSEYCISVFSENDFEMNEIDENKIGKSASKYKPKENQKVESFNFPQIKLIDQPLNFRPKKTEKPKQNDDKKQKSNDQKDKPAVIHVQNHDDSNKKTENQQQNNKDENSKGSKKSQSKCCLLL</sequence>
<dbReference type="SMART" id="SM00230">
    <property type="entry name" value="CysPc"/>
    <property type="match status" value="1"/>
</dbReference>
<name>A0ABR2L7T3_9EUKA</name>
<evidence type="ECO:0000256" key="2">
    <source>
        <dbReference type="ARBA" id="ARBA00022670"/>
    </source>
</evidence>
<evidence type="ECO:0000256" key="4">
    <source>
        <dbReference type="ARBA" id="ARBA00022807"/>
    </source>
</evidence>
<keyword evidence="3 5" id="KW-0378">Hydrolase</keyword>
<evidence type="ECO:0000256" key="6">
    <source>
        <dbReference type="SAM" id="MobiDB-lite"/>
    </source>
</evidence>
<evidence type="ECO:0000313" key="9">
    <source>
        <dbReference type="Proteomes" id="UP001470230"/>
    </source>
</evidence>
<feature type="domain" description="Calpain catalytic" evidence="7">
    <location>
        <begin position="38"/>
        <end position="337"/>
    </location>
</feature>
<dbReference type="PANTHER" id="PTHR10183">
    <property type="entry name" value="CALPAIN"/>
    <property type="match status" value="1"/>
</dbReference>
<comment type="similarity">
    <text evidence="1">Belongs to the peptidase C2 family.</text>
</comment>
<dbReference type="PROSITE" id="PS50203">
    <property type="entry name" value="CALPAIN_CAT"/>
    <property type="match status" value="1"/>
</dbReference>
<evidence type="ECO:0000256" key="1">
    <source>
        <dbReference type="ARBA" id="ARBA00007623"/>
    </source>
</evidence>
<evidence type="ECO:0000259" key="7">
    <source>
        <dbReference type="PROSITE" id="PS50203"/>
    </source>
</evidence>
<evidence type="ECO:0000313" key="8">
    <source>
        <dbReference type="EMBL" id="KAK8898325.1"/>
    </source>
</evidence>
<feature type="active site" evidence="5">
    <location>
        <position position="290"/>
    </location>
</feature>
<comment type="caution">
    <text evidence="8">The sequence shown here is derived from an EMBL/GenBank/DDBJ whole genome shotgun (WGS) entry which is preliminary data.</text>
</comment>
<reference evidence="8 9" key="1">
    <citation type="submission" date="2024-04" db="EMBL/GenBank/DDBJ databases">
        <title>Tritrichomonas musculus Genome.</title>
        <authorList>
            <person name="Alves-Ferreira E."/>
            <person name="Grigg M."/>
            <person name="Lorenzi H."/>
            <person name="Galac M."/>
        </authorList>
    </citation>
    <scope>NUCLEOTIDE SEQUENCE [LARGE SCALE GENOMIC DNA]</scope>
    <source>
        <strain evidence="8 9">EAF2021</strain>
    </source>
</reference>
<organism evidence="8 9">
    <name type="scientific">Tritrichomonas musculus</name>
    <dbReference type="NCBI Taxonomy" id="1915356"/>
    <lineage>
        <taxon>Eukaryota</taxon>
        <taxon>Metamonada</taxon>
        <taxon>Parabasalia</taxon>
        <taxon>Tritrichomonadida</taxon>
        <taxon>Tritrichomonadidae</taxon>
        <taxon>Tritrichomonas</taxon>
    </lineage>
</organism>
<accession>A0ABR2L7T3</accession>
<gene>
    <name evidence="8" type="ORF">M9Y10_000609</name>
</gene>
<dbReference type="InterPro" id="IPR001300">
    <property type="entry name" value="Peptidase_C2_calpain_cat"/>
</dbReference>
<feature type="compositionally biased region" description="Basic and acidic residues" evidence="6">
    <location>
        <begin position="813"/>
        <end position="863"/>
    </location>
</feature>
<dbReference type="EMBL" id="JAPFFF010000001">
    <property type="protein sequence ID" value="KAK8898325.1"/>
    <property type="molecule type" value="Genomic_DNA"/>
</dbReference>
<dbReference type="InterPro" id="IPR038765">
    <property type="entry name" value="Papain-like_cys_pep_sf"/>
</dbReference>
<keyword evidence="2 5" id="KW-0645">Protease</keyword>
<proteinExistence type="inferred from homology"/>
<evidence type="ECO:0000256" key="5">
    <source>
        <dbReference type="PROSITE-ProRule" id="PRU00239"/>
    </source>
</evidence>